<dbReference type="GO" id="GO:0003677">
    <property type="term" value="F:DNA binding"/>
    <property type="evidence" value="ECO:0007669"/>
    <property type="project" value="UniProtKB-KW"/>
</dbReference>
<comment type="subcellular location">
    <subcellularLocation>
        <location evidence="1">Cytoplasm</location>
    </subcellularLocation>
</comment>
<dbReference type="InterPro" id="IPR000835">
    <property type="entry name" value="HTH_MarR-typ"/>
</dbReference>
<dbReference type="OrthoDB" id="9806864at2"/>
<keyword evidence="2" id="KW-0963">Cytoplasm</keyword>
<evidence type="ECO:0000256" key="1">
    <source>
        <dbReference type="ARBA" id="ARBA00004496"/>
    </source>
</evidence>
<evidence type="ECO:0000256" key="3">
    <source>
        <dbReference type="ARBA" id="ARBA00023015"/>
    </source>
</evidence>
<keyword evidence="8" id="KW-1185">Reference proteome</keyword>
<dbReference type="InterPro" id="IPR036388">
    <property type="entry name" value="WH-like_DNA-bd_sf"/>
</dbReference>
<dbReference type="FunFam" id="1.10.10.10:FF:000163">
    <property type="entry name" value="MarR family transcriptional regulator"/>
    <property type="match status" value="1"/>
</dbReference>
<dbReference type="Pfam" id="PF22381">
    <property type="entry name" value="Staph_reg_Sar_Rot"/>
    <property type="match status" value="1"/>
</dbReference>
<evidence type="ECO:0000313" key="8">
    <source>
        <dbReference type="Proteomes" id="UP000612349"/>
    </source>
</evidence>
<dbReference type="InterPro" id="IPR039422">
    <property type="entry name" value="MarR/SlyA-like"/>
</dbReference>
<accession>A0A916Z7Y4</accession>
<dbReference type="Gene3D" id="1.10.10.10">
    <property type="entry name" value="Winged helix-like DNA-binding domain superfamily/Winged helix DNA-binding domain"/>
    <property type="match status" value="1"/>
</dbReference>
<dbReference type="PANTHER" id="PTHR33164:SF5">
    <property type="entry name" value="ORGANIC HYDROPEROXIDE RESISTANCE TRANSCRIPTIONAL REGULATOR"/>
    <property type="match status" value="1"/>
</dbReference>
<dbReference type="PROSITE" id="PS50995">
    <property type="entry name" value="HTH_MARR_2"/>
    <property type="match status" value="1"/>
</dbReference>
<dbReference type="SUPFAM" id="SSF46785">
    <property type="entry name" value="Winged helix' DNA-binding domain"/>
    <property type="match status" value="1"/>
</dbReference>
<reference evidence="7" key="1">
    <citation type="journal article" date="2014" name="Int. J. Syst. Evol. Microbiol.">
        <title>Complete genome sequence of Corynebacterium casei LMG S-19264T (=DSM 44701T), isolated from a smear-ripened cheese.</title>
        <authorList>
            <consortium name="US DOE Joint Genome Institute (JGI-PGF)"/>
            <person name="Walter F."/>
            <person name="Albersmeier A."/>
            <person name="Kalinowski J."/>
            <person name="Ruckert C."/>
        </authorList>
    </citation>
    <scope>NUCLEOTIDE SEQUENCE</scope>
    <source>
        <strain evidence="7">CGMCC 1.15360</strain>
    </source>
</reference>
<dbReference type="GO" id="GO:0005737">
    <property type="term" value="C:cytoplasm"/>
    <property type="evidence" value="ECO:0007669"/>
    <property type="project" value="UniProtKB-SubCell"/>
</dbReference>
<keyword evidence="4" id="KW-0238">DNA-binding</keyword>
<dbReference type="GO" id="GO:0003700">
    <property type="term" value="F:DNA-binding transcription factor activity"/>
    <property type="evidence" value="ECO:0007669"/>
    <property type="project" value="InterPro"/>
</dbReference>
<dbReference type="RefSeq" id="WP_066774839.1">
    <property type="nucleotide sequence ID" value="NZ_BMIP01000010.1"/>
</dbReference>
<sequence>MSGPESSSGDEAPLLLDRQVCFPLYAATNLLNRLYGPVLRQLGLTYPQYLVMLVLWERQPQTVGALGSRLYLDSGTLTPLLKRMEAADYITRTRDPEDERRVVIGLTDKGKALREKAVHVPGTIANGRTPEGIEELRESVRNLVAMLAEQEVLR</sequence>
<dbReference type="PANTHER" id="PTHR33164">
    <property type="entry name" value="TRANSCRIPTIONAL REGULATOR, MARR FAMILY"/>
    <property type="match status" value="1"/>
</dbReference>
<evidence type="ECO:0000313" key="7">
    <source>
        <dbReference type="EMBL" id="GGD81173.1"/>
    </source>
</evidence>
<gene>
    <name evidence="7" type="ORF">GCM10010990_33930</name>
</gene>
<dbReference type="EMBL" id="BMIP01000010">
    <property type="protein sequence ID" value="GGD81173.1"/>
    <property type="molecule type" value="Genomic_DNA"/>
</dbReference>
<comment type="caution">
    <text evidence="7">The sequence shown here is derived from an EMBL/GenBank/DDBJ whole genome shotgun (WGS) entry which is preliminary data.</text>
</comment>
<evidence type="ECO:0000256" key="2">
    <source>
        <dbReference type="ARBA" id="ARBA00022490"/>
    </source>
</evidence>
<keyword evidence="3" id="KW-0805">Transcription regulation</keyword>
<organism evidence="7 8">
    <name type="scientific">Croceicoccus mobilis</name>
    <dbReference type="NCBI Taxonomy" id="1703339"/>
    <lineage>
        <taxon>Bacteria</taxon>
        <taxon>Pseudomonadati</taxon>
        <taxon>Pseudomonadota</taxon>
        <taxon>Alphaproteobacteria</taxon>
        <taxon>Sphingomonadales</taxon>
        <taxon>Erythrobacteraceae</taxon>
        <taxon>Croceicoccus</taxon>
    </lineage>
</organism>
<reference evidence="7" key="2">
    <citation type="submission" date="2020-09" db="EMBL/GenBank/DDBJ databases">
        <authorList>
            <person name="Sun Q."/>
            <person name="Zhou Y."/>
        </authorList>
    </citation>
    <scope>NUCLEOTIDE SEQUENCE</scope>
    <source>
        <strain evidence="7">CGMCC 1.15360</strain>
    </source>
</reference>
<name>A0A916Z7Y4_9SPHN</name>
<dbReference type="GO" id="GO:0006950">
    <property type="term" value="P:response to stress"/>
    <property type="evidence" value="ECO:0007669"/>
    <property type="project" value="TreeGrafter"/>
</dbReference>
<dbReference type="InterPro" id="IPR055166">
    <property type="entry name" value="Transc_reg_Sar_Rot_HTH"/>
</dbReference>
<dbReference type="SMART" id="SM00347">
    <property type="entry name" value="HTH_MARR"/>
    <property type="match status" value="1"/>
</dbReference>
<keyword evidence="5" id="KW-0804">Transcription</keyword>
<dbReference type="InterPro" id="IPR036390">
    <property type="entry name" value="WH_DNA-bd_sf"/>
</dbReference>
<feature type="domain" description="HTH marR-type" evidence="6">
    <location>
        <begin position="17"/>
        <end position="145"/>
    </location>
</feature>
<evidence type="ECO:0000256" key="5">
    <source>
        <dbReference type="ARBA" id="ARBA00023163"/>
    </source>
</evidence>
<proteinExistence type="predicted"/>
<dbReference type="Proteomes" id="UP000612349">
    <property type="component" value="Unassembled WGS sequence"/>
</dbReference>
<evidence type="ECO:0000256" key="4">
    <source>
        <dbReference type="ARBA" id="ARBA00023125"/>
    </source>
</evidence>
<dbReference type="AlphaFoldDB" id="A0A916Z7Y4"/>
<protein>
    <submittedName>
        <fullName evidence="7">MarR family transcriptional regulator</fullName>
    </submittedName>
</protein>
<evidence type="ECO:0000259" key="6">
    <source>
        <dbReference type="PROSITE" id="PS50995"/>
    </source>
</evidence>